<evidence type="ECO:0000313" key="2">
    <source>
        <dbReference type="Proteomes" id="UP001174209"/>
    </source>
</evidence>
<dbReference type="Proteomes" id="UP001174209">
    <property type="component" value="Unassembled WGS sequence"/>
</dbReference>
<proteinExistence type="predicted"/>
<dbReference type="RefSeq" id="WP_301227472.1">
    <property type="nucleotide sequence ID" value="NZ_JAROCG010000001.1"/>
</dbReference>
<evidence type="ECO:0000313" key="1">
    <source>
        <dbReference type="EMBL" id="MDN4611477.1"/>
    </source>
</evidence>
<accession>A0ABT8K4I1</accession>
<sequence length="280" mass="30132">MDLFTLKLTSSHNQLQSISDAYTAFGLTPLTRALDIRNLVNSKGEDVNVLAARLAHEAITTDQNPSEWYASALGQIRDAQAKELLANAFNRSFSAAVAQSLPQYLEEASADLTPTLDKVIRKLTTAAGKLPAGKLALDPEANLQNNTGTPLIEARNALTQLATAASIYQATKPSDVPVTLNRIPAVVDLPTAIREQIRASVGVDITVLNKTELAGTYAIRRLAQDAKDDIDLALVDVARGAYEGVTLKLATPEELGERRANATAAYKRETVREGSRIRVS</sequence>
<gene>
    <name evidence="1" type="ORF">P5G52_11450</name>
</gene>
<dbReference type="EMBL" id="JAROCG010000001">
    <property type="protein sequence ID" value="MDN4611477.1"/>
    <property type="molecule type" value="Genomic_DNA"/>
</dbReference>
<reference evidence="1" key="1">
    <citation type="submission" date="2023-06" db="EMBL/GenBank/DDBJ databases">
        <title>MT1 and MT2 Draft Genomes of Novel Species.</title>
        <authorList>
            <person name="Venkateswaran K."/>
        </authorList>
    </citation>
    <scope>NUCLEOTIDE SEQUENCE</scope>
    <source>
        <strain evidence="1">IIF3SC-B10</strain>
    </source>
</reference>
<protein>
    <submittedName>
        <fullName evidence="1">Uncharacterized protein</fullName>
    </submittedName>
</protein>
<name>A0ABT8K4I1_9MICC</name>
<organism evidence="1 2">
    <name type="scientific">Arthrobacter burdickii</name>
    <dbReference type="NCBI Taxonomy" id="3035920"/>
    <lineage>
        <taxon>Bacteria</taxon>
        <taxon>Bacillati</taxon>
        <taxon>Actinomycetota</taxon>
        <taxon>Actinomycetes</taxon>
        <taxon>Micrococcales</taxon>
        <taxon>Micrococcaceae</taxon>
        <taxon>Arthrobacter</taxon>
    </lineage>
</organism>
<keyword evidence="2" id="KW-1185">Reference proteome</keyword>
<comment type="caution">
    <text evidence="1">The sequence shown here is derived from an EMBL/GenBank/DDBJ whole genome shotgun (WGS) entry which is preliminary data.</text>
</comment>